<dbReference type="GO" id="GO:0006396">
    <property type="term" value="P:RNA processing"/>
    <property type="evidence" value="ECO:0007669"/>
    <property type="project" value="InterPro"/>
</dbReference>
<keyword evidence="2 5" id="KW-0808">Transferase</keyword>
<feature type="region of interest" description="Disordered" evidence="3">
    <location>
        <begin position="1"/>
        <end position="62"/>
    </location>
</feature>
<dbReference type="InterPro" id="IPR029026">
    <property type="entry name" value="tRNA_m1G_MTases_N"/>
</dbReference>
<dbReference type="GO" id="GO:0008173">
    <property type="term" value="F:RNA methyltransferase activity"/>
    <property type="evidence" value="ECO:0007669"/>
    <property type="project" value="InterPro"/>
</dbReference>
<dbReference type="Proteomes" id="UP000553706">
    <property type="component" value="Unassembled WGS sequence"/>
</dbReference>
<dbReference type="Pfam" id="PF00588">
    <property type="entry name" value="SpoU_methylase"/>
    <property type="match status" value="1"/>
</dbReference>
<evidence type="ECO:0000256" key="3">
    <source>
        <dbReference type="SAM" id="MobiDB-lite"/>
    </source>
</evidence>
<dbReference type="Gene3D" id="3.30.1330.30">
    <property type="match status" value="1"/>
</dbReference>
<dbReference type="InterPro" id="IPR029064">
    <property type="entry name" value="Ribosomal_eL30-like_sf"/>
</dbReference>
<dbReference type="CDD" id="cd18103">
    <property type="entry name" value="SpoU-like_RlmB"/>
    <property type="match status" value="1"/>
</dbReference>
<keyword evidence="1 5" id="KW-0489">Methyltransferase</keyword>
<evidence type="ECO:0000256" key="1">
    <source>
        <dbReference type="ARBA" id="ARBA00022603"/>
    </source>
</evidence>
<dbReference type="InterPro" id="IPR001537">
    <property type="entry name" value="SpoU_MeTrfase"/>
</dbReference>
<keyword evidence="6" id="KW-1185">Reference proteome</keyword>
<reference evidence="5 6" key="1">
    <citation type="submission" date="2020-08" db="EMBL/GenBank/DDBJ databases">
        <title>Genomic Encyclopedia of Type Strains, Phase IV (KMG-IV): sequencing the most valuable type-strain genomes for metagenomic binning, comparative biology and taxonomic classification.</title>
        <authorList>
            <person name="Goeker M."/>
        </authorList>
    </citation>
    <scope>NUCLEOTIDE SEQUENCE [LARGE SCALE GENOMIC DNA]</scope>
    <source>
        <strain evidence="5 6">DSM 27026</strain>
    </source>
</reference>
<evidence type="ECO:0000313" key="6">
    <source>
        <dbReference type="Proteomes" id="UP000553706"/>
    </source>
</evidence>
<evidence type="ECO:0000313" key="5">
    <source>
        <dbReference type="EMBL" id="MBB5372139.1"/>
    </source>
</evidence>
<evidence type="ECO:0000256" key="2">
    <source>
        <dbReference type="ARBA" id="ARBA00022679"/>
    </source>
</evidence>
<name>A0A840VIN5_9PROT</name>
<dbReference type="Pfam" id="PF08032">
    <property type="entry name" value="SpoU_sub_bind"/>
    <property type="match status" value="1"/>
</dbReference>
<proteinExistence type="predicted"/>
<dbReference type="InterPro" id="IPR029028">
    <property type="entry name" value="Alpha/beta_knot_MTases"/>
</dbReference>
<dbReference type="SUPFAM" id="SSF75217">
    <property type="entry name" value="alpha/beta knot"/>
    <property type="match status" value="1"/>
</dbReference>
<accession>A0A840VIN5</accession>
<dbReference type="PANTHER" id="PTHR46429">
    <property type="entry name" value="23S RRNA (GUANOSINE-2'-O-)-METHYLTRANSFERASE RLMB"/>
    <property type="match status" value="1"/>
</dbReference>
<dbReference type="Gene3D" id="3.40.1280.10">
    <property type="match status" value="1"/>
</dbReference>
<dbReference type="GO" id="GO:0032259">
    <property type="term" value="P:methylation"/>
    <property type="evidence" value="ECO:0007669"/>
    <property type="project" value="UniProtKB-KW"/>
</dbReference>
<dbReference type="EC" id="2.1.1.185" evidence="5"/>
<protein>
    <submittedName>
        <fullName evidence="5">23S rRNA (Guanosine2251-2'-O)-methyltransferase</fullName>
        <ecNumber evidence="5">2.1.1.185</ecNumber>
    </submittedName>
</protein>
<dbReference type="SMART" id="SM00967">
    <property type="entry name" value="SpoU_sub_bind"/>
    <property type="match status" value="1"/>
</dbReference>
<dbReference type="SUPFAM" id="SSF55315">
    <property type="entry name" value="L30e-like"/>
    <property type="match status" value="1"/>
</dbReference>
<comment type="caution">
    <text evidence="5">The sequence shown here is derived from an EMBL/GenBank/DDBJ whole genome shotgun (WGS) entry which is preliminary data.</text>
</comment>
<sequence>MTQNRPPRGKSGRQGDQNRPSSGRQQGAETRPSPAGRADPKPERTHGRGERGRGEHGRGQAAAVPPGAVWLYGTHAVAAALKNPQRRLRRLVITEEAQASLAAECPQPWPIQSETTPRERIDQILGARPGSGIVHQGIALLTDQLAAPALLDALKRPGPILVLDQIFDPRNVGALMRTAQAFGACAVIAQDRNAPEETGALAKAASGALETIPLLRIVNIARALIALKSADVWVVGLDGHSSTRLRGGDFAGRRVALVLGSEGEGMRRLTRETCDEVCALAMPGGMESLNVSAAGAVALYELTRAP</sequence>
<dbReference type="GO" id="GO:0003723">
    <property type="term" value="F:RNA binding"/>
    <property type="evidence" value="ECO:0007669"/>
    <property type="project" value="InterPro"/>
</dbReference>
<evidence type="ECO:0000259" key="4">
    <source>
        <dbReference type="SMART" id="SM00967"/>
    </source>
</evidence>
<feature type="domain" description="RNA 2-O ribose methyltransferase substrate binding" evidence="4">
    <location>
        <begin position="70"/>
        <end position="148"/>
    </location>
</feature>
<dbReference type="PANTHER" id="PTHR46429:SF1">
    <property type="entry name" value="23S RRNA (GUANOSINE-2'-O-)-METHYLTRANSFERASE RLMB"/>
    <property type="match status" value="1"/>
</dbReference>
<dbReference type="InterPro" id="IPR013123">
    <property type="entry name" value="SpoU_subst-bd"/>
</dbReference>
<dbReference type="InterPro" id="IPR004441">
    <property type="entry name" value="rRNA_MeTrfase_TrmH"/>
</dbReference>
<feature type="compositionally biased region" description="Polar residues" evidence="3">
    <location>
        <begin position="14"/>
        <end position="28"/>
    </location>
</feature>
<dbReference type="RefSeq" id="WP_246344014.1">
    <property type="nucleotide sequence ID" value="NZ_JACHFJ010000001.1"/>
</dbReference>
<feature type="compositionally biased region" description="Basic and acidic residues" evidence="3">
    <location>
        <begin position="38"/>
        <end position="58"/>
    </location>
</feature>
<organism evidence="5 6">
    <name type="scientific">Acidocella aromatica</name>
    <dbReference type="NCBI Taxonomy" id="1303579"/>
    <lineage>
        <taxon>Bacteria</taxon>
        <taxon>Pseudomonadati</taxon>
        <taxon>Pseudomonadota</taxon>
        <taxon>Alphaproteobacteria</taxon>
        <taxon>Acetobacterales</taxon>
        <taxon>Acidocellaceae</taxon>
        <taxon>Acidocella</taxon>
    </lineage>
</organism>
<dbReference type="EMBL" id="JACHFJ010000001">
    <property type="protein sequence ID" value="MBB5372139.1"/>
    <property type="molecule type" value="Genomic_DNA"/>
</dbReference>
<dbReference type="AlphaFoldDB" id="A0A840VIN5"/>
<gene>
    <name evidence="5" type="ORF">HNP71_000363</name>
</gene>
<dbReference type="GO" id="GO:0005829">
    <property type="term" value="C:cytosol"/>
    <property type="evidence" value="ECO:0007669"/>
    <property type="project" value="TreeGrafter"/>
</dbReference>